<evidence type="ECO:0000256" key="2">
    <source>
        <dbReference type="ARBA" id="ARBA00022723"/>
    </source>
</evidence>
<evidence type="ECO:0000256" key="3">
    <source>
        <dbReference type="ARBA" id="ARBA00022771"/>
    </source>
</evidence>
<comment type="similarity">
    <text evidence="1 6">Belongs to the FHY3/FAR1 family.</text>
</comment>
<sequence length="414" mass="47263">MLTSTCLPAHHNNRCHLTSVTVKPNSKFGRMPHEAQLKGMRSSELDEDFRCKQGAPQKEVKKSGILDHAAQVYTCKIFNLFENQFLNSLAMVWDQVNCQDTIDVFEVKEENSERVRIVRFDHLNSNISCSCKKFESLGILCCHALRVFSIKNLTRIPSQYILKRWTKEAKKGMMTYEQDNHSLNNDKEAKIVWRNSMMRIANTVISKSQGEDRLKRICQKLLLELDEKIEKEISRVKFGVDANVEENEAIQCDTTDEMPCLPNEVSMLNPPCVRSKGLRNTRLKGHFEKRKANKSEASSSSRKRKQQAVEEHSNVSFGGTYNTPVCQPPNPYSYTGFTSANLYGHSYSPWTMHSQDMSYANVPCTSMLQGTDVVTQLSQNSSASQMSSLIYNSKQPDYTYSQEVNLEILVAYLF</sequence>
<evidence type="ECO:0000313" key="9">
    <source>
        <dbReference type="EMBL" id="KAK9995984.1"/>
    </source>
</evidence>
<evidence type="ECO:0000256" key="7">
    <source>
        <dbReference type="SAM" id="MobiDB-lite"/>
    </source>
</evidence>
<keyword evidence="4 6" id="KW-0862">Zinc</keyword>
<dbReference type="Pfam" id="PF04434">
    <property type="entry name" value="SWIM"/>
    <property type="match status" value="1"/>
</dbReference>
<protein>
    <recommendedName>
        <fullName evidence="6">Protein FAR1-RELATED SEQUENCE</fullName>
    </recommendedName>
</protein>
<dbReference type="SMART" id="SM00575">
    <property type="entry name" value="ZnF_PMZ"/>
    <property type="match status" value="1"/>
</dbReference>
<name>A0AAW2CFG6_9ROSI</name>
<feature type="region of interest" description="Disordered" evidence="7">
    <location>
        <begin position="277"/>
        <end position="322"/>
    </location>
</feature>
<dbReference type="GO" id="GO:0005634">
    <property type="term" value="C:nucleus"/>
    <property type="evidence" value="ECO:0007669"/>
    <property type="project" value="UniProtKB-SubCell"/>
</dbReference>
<dbReference type="InterPro" id="IPR006564">
    <property type="entry name" value="Znf_PMZ"/>
</dbReference>
<dbReference type="PANTHER" id="PTHR31669">
    <property type="entry name" value="PROTEIN FAR1-RELATED SEQUENCE 10-RELATED"/>
    <property type="match status" value="1"/>
</dbReference>
<feature type="compositionally biased region" description="Basic residues" evidence="7">
    <location>
        <begin position="277"/>
        <end position="292"/>
    </location>
</feature>
<evidence type="ECO:0000256" key="5">
    <source>
        <dbReference type="PROSITE-ProRule" id="PRU00325"/>
    </source>
</evidence>
<dbReference type="GO" id="GO:0008270">
    <property type="term" value="F:zinc ion binding"/>
    <property type="evidence" value="ECO:0007669"/>
    <property type="project" value="UniProtKB-UniRule"/>
</dbReference>
<evidence type="ECO:0000256" key="1">
    <source>
        <dbReference type="ARBA" id="ARBA00005889"/>
    </source>
</evidence>
<keyword evidence="3 5" id="KW-0863">Zinc-finger</keyword>
<feature type="domain" description="SWIM-type" evidence="8">
    <location>
        <begin position="105"/>
        <end position="152"/>
    </location>
</feature>
<evidence type="ECO:0000313" key="10">
    <source>
        <dbReference type="Proteomes" id="UP001459277"/>
    </source>
</evidence>
<evidence type="ECO:0000259" key="8">
    <source>
        <dbReference type="PROSITE" id="PS50966"/>
    </source>
</evidence>
<keyword evidence="10" id="KW-1185">Reference proteome</keyword>
<keyword evidence="6" id="KW-0539">Nucleus</keyword>
<dbReference type="PANTHER" id="PTHR31669:SF282">
    <property type="entry name" value="PROTEIN FAR1-RELATED SEQUENCE"/>
    <property type="match status" value="1"/>
</dbReference>
<comment type="caution">
    <text evidence="9">The sequence shown here is derived from an EMBL/GenBank/DDBJ whole genome shotgun (WGS) entry which is preliminary data.</text>
</comment>
<dbReference type="Proteomes" id="UP001459277">
    <property type="component" value="Unassembled WGS sequence"/>
</dbReference>
<evidence type="ECO:0000256" key="4">
    <source>
        <dbReference type="ARBA" id="ARBA00022833"/>
    </source>
</evidence>
<dbReference type="PROSITE" id="PS50966">
    <property type="entry name" value="ZF_SWIM"/>
    <property type="match status" value="1"/>
</dbReference>
<dbReference type="EMBL" id="JAZDWU010000007">
    <property type="protein sequence ID" value="KAK9995984.1"/>
    <property type="molecule type" value="Genomic_DNA"/>
</dbReference>
<accession>A0AAW2CFG6</accession>
<reference evidence="9 10" key="1">
    <citation type="submission" date="2024-01" db="EMBL/GenBank/DDBJ databases">
        <title>A telomere-to-telomere, gap-free genome of sweet tea (Lithocarpus litseifolius).</title>
        <authorList>
            <person name="Zhou J."/>
        </authorList>
    </citation>
    <scope>NUCLEOTIDE SEQUENCE [LARGE SCALE GENOMIC DNA]</scope>
    <source>
        <strain evidence="9">Zhou-2022a</strain>
        <tissue evidence="9">Leaf</tissue>
    </source>
</reference>
<dbReference type="GO" id="GO:0006355">
    <property type="term" value="P:regulation of DNA-templated transcription"/>
    <property type="evidence" value="ECO:0007669"/>
    <property type="project" value="UniProtKB-UniRule"/>
</dbReference>
<dbReference type="InterPro" id="IPR007527">
    <property type="entry name" value="Znf_SWIM"/>
</dbReference>
<dbReference type="AlphaFoldDB" id="A0AAW2CFG6"/>
<evidence type="ECO:0000256" key="6">
    <source>
        <dbReference type="RuleBase" id="RU367018"/>
    </source>
</evidence>
<dbReference type="InterPro" id="IPR031052">
    <property type="entry name" value="FHY3/FAR1"/>
</dbReference>
<organism evidence="9 10">
    <name type="scientific">Lithocarpus litseifolius</name>
    <dbReference type="NCBI Taxonomy" id="425828"/>
    <lineage>
        <taxon>Eukaryota</taxon>
        <taxon>Viridiplantae</taxon>
        <taxon>Streptophyta</taxon>
        <taxon>Embryophyta</taxon>
        <taxon>Tracheophyta</taxon>
        <taxon>Spermatophyta</taxon>
        <taxon>Magnoliopsida</taxon>
        <taxon>eudicotyledons</taxon>
        <taxon>Gunneridae</taxon>
        <taxon>Pentapetalae</taxon>
        <taxon>rosids</taxon>
        <taxon>fabids</taxon>
        <taxon>Fagales</taxon>
        <taxon>Fagaceae</taxon>
        <taxon>Lithocarpus</taxon>
    </lineage>
</organism>
<gene>
    <name evidence="9" type="ORF">SO802_020670</name>
</gene>
<proteinExistence type="inferred from homology"/>
<keyword evidence="2 6" id="KW-0479">Metal-binding</keyword>
<comment type="function">
    <text evidence="6">Putative transcription activator involved in regulating light control of development.</text>
</comment>
<comment type="subcellular location">
    <subcellularLocation>
        <location evidence="6">Nucleus</location>
    </subcellularLocation>
</comment>